<organism evidence="2">
    <name type="scientific">Tanacetum cinerariifolium</name>
    <name type="common">Dalmatian daisy</name>
    <name type="synonym">Chrysanthemum cinerariifolium</name>
    <dbReference type="NCBI Taxonomy" id="118510"/>
    <lineage>
        <taxon>Eukaryota</taxon>
        <taxon>Viridiplantae</taxon>
        <taxon>Streptophyta</taxon>
        <taxon>Embryophyta</taxon>
        <taxon>Tracheophyta</taxon>
        <taxon>Spermatophyta</taxon>
        <taxon>Magnoliopsida</taxon>
        <taxon>eudicotyledons</taxon>
        <taxon>Gunneridae</taxon>
        <taxon>Pentapetalae</taxon>
        <taxon>asterids</taxon>
        <taxon>campanulids</taxon>
        <taxon>Asterales</taxon>
        <taxon>Asteraceae</taxon>
        <taxon>Asteroideae</taxon>
        <taxon>Anthemideae</taxon>
        <taxon>Anthemidinae</taxon>
        <taxon>Tanacetum</taxon>
    </lineage>
</organism>
<name>A0A699H676_TANCI</name>
<accession>A0A699H676</accession>
<protein>
    <submittedName>
        <fullName evidence="2">Uncharacterized protein</fullName>
    </submittedName>
</protein>
<dbReference type="AlphaFoldDB" id="A0A699H676"/>
<gene>
    <name evidence="2" type="ORF">Tci_325500</name>
</gene>
<sequence>MSENNSRNNYENNNAEENAFANDNESNNGANNTTNNVVNTEDISQLLDSRGGETVQQTYTRLKILLNDLENKDVKIPQAEVNAMFVNRLPRKWLSMNQTQRANNAMKNESLATLLRKYNYEEDEGTTIVRVFMAISKDEPSMGNSDARVGHEQIPSNIDHALDGKGKKKDEQSSEDIVFVKAKDSPTKTSPKYKSNNETVNDNRETFPPLPKHSGLSPLVH</sequence>
<reference evidence="2" key="1">
    <citation type="journal article" date="2019" name="Sci. Rep.">
        <title>Draft genome of Tanacetum cinerariifolium, the natural source of mosquito coil.</title>
        <authorList>
            <person name="Yamashiro T."/>
            <person name="Shiraishi A."/>
            <person name="Satake H."/>
            <person name="Nakayama K."/>
        </authorList>
    </citation>
    <scope>NUCLEOTIDE SEQUENCE</scope>
</reference>
<proteinExistence type="predicted"/>
<comment type="caution">
    <text evidence="2">The sequence shown here is derived from an EMBL/GenBank/DDBJ whole genome shotgun (WGS) entry which is preliminary data.</text>
</comment>
<feature type="region of interest" description="Disordered" evidence="1">
    <location>
        <begin position="140"/>
        <end position="221"/>
    </location>
</feature>
<feature type="compositionally biased region" description="Basic and acidic residues" evidence="1">
    <location>
        <begin position="160"/>
        <end position="172"/>
    </location>
</feature>
<evidence type="ECO:0000256" key="1">
    <source>
        <dbReference type="SAM" id="MobiDB-lite"/>
    </source>
</evidence>
<evidence type="ECO:0000313" key="2">
    <source>
        <dbReference type="EMBL" id="GEX53525.1"/>
    </source>
</evidence>
<feature type="compositionally biased region" description="Polar residues" evidence="1">
    <location>
        <begin position="187"/>
        <end position="200"/>
    </location>
</feature>
<dbReference type="EMBL" id="BKCJ010114096">
    <property type="protein sequence ID" value="GEX53525.1"/>
    <property type="molecule type" value="Genomic_DNA"/>
</dbReference>